<dbReference type="InterPro" id="IPR046058">
    <property type="entry name" value="WbuC_cupin"/>
</dbReference>
<evidence type="ECO:0000313" key="3">
    <source>
        <dbReference type="Proteomes" id="UP000011744"/>
    </source>
</evidence>
<sequence length="181" mass="19848">MDEILTIPGFRRAEGARTLSFFCDSATPQVDSIMIDTLAEAARRAGGAARLCLHRDPQDPFHDMVIVESASGYARPHRHHAKGETCHVIRGSVAMVQFDDQGSILHVARLAPGGGTIARVAPRSWHTVLVLSEDAVYHESKPGPFDPACDAELPSWAPVGQDAQDRWMSDLRRRVCEAPWA</sequence>
<dbReference type="CDD" id="cd07005">
    <property type="entry name" value="cupin_WbuC-like"/>
    <property type="match status" value="1"/>
</dbReference>
<dbReference type="InterPro" id="IPR011051">
    <property type="entry name" value="RmlC_Cupin_sf"/>
</dbReference>
<dbReference type="Proteomes" id="UP000011744">
    <property type="component" value="Unassembled WGS sequence"/>
</dbReference>
<feature type="domain" description="Cupin fold metalloprotein WbuC cupin" evidence="1">
    <location>
        <begin position="35"/>
        <end position="109"/>
    </location>
</feature>
<dbReference type="AlphaFoldDB" id="M2ZT52"/>
<dbReference type="NCBIfam" id="TIGR04366">
    <property type="entry name" value="cupin_WbuC"/>
    <property type="match status" value="1"/>
</dbReference>
<evidence type="ECO:0000313" key="2">
    <source>
        <dbReference type="EMBL" id="EME70537.1"/>
    </source>
</evidence>
<dbReference type="Gene3D" id="2.60.120.10">
    <property type="entry name" value="Jelly Rolls"/>
    <property type="match status" value="1"/>
</dbReference>
<keyword evidence="3" id="KW-1185">Reference proteome</keyword>
<dbReference type="InterPro" id="IPR027565">
    <property type="entry name" value="Cupin_WbuC"/>
</dbReference>
<gene>
    <name evidence="2" type="ORF">H261_07903</name>
</gene>
<dbReference type="eggNOG" id="COG0662">
    <property type="taxonomic scope" value="Bacteria"/>
</dbReference>
<dbReference type="Pfam" id="PF19480">
    <property type="entry name" value="DUF6016"/>
    <property type="match status" value="1"/>
</dbReference>
<evidence type="ECO:0000259" key="1">
    <source>
        <dbReference type="Pfam" id="PF19480"/>
    </source>
</evidence>
<comment type="caution">
    <text evidence="2">The sequence shown here is derived from an EMBL/GenBank/DDBJ whole genome shotgun (WGS) entry which is preliminary data.</text>
</comment>
<dbReference type="EMBL" id="AONQ01000016">
    <property type="protein sequence ID" value="EME70537.1"/>
    <property type="molecule type" value="Genomic_DNA"/>
</dbReference>
<protein>
    <recommendedName>
        <fullName evidence="1">Cupin fold metalloprotein WbuC cupin domain-containing protein</fullName>
    </recommendedName>
</protein>
<proteinExistence type="predicted"/>
<reference evidence="2 3" key="1">
    <citation type="journal article" date="2014" name="Genome Announc.">
        <title>Draft Genome Sequence of Magnetospirillum sp. Strain SO-1, a Freshwater Magnetotactic Bacterium Isolated from the Ol'khovka River, Russia.</title>
        <authorList>
            <person name="Grouzdev D.S."/>
            <person name="Dziuba M.V."/>
            <person name="Sukhacheva M.S."/>
            <person name="Mardanov A.V."/>
            <person name="Beletskiy A.V."/>
            <person name="Kuznetsov B.B."/>
            <person name="Skryabin K.G."/>
        </authorList>
    </citation>
    <scope>NUCLEOTIDE SEQUENCE [LARGE SCALE GENOMIC DNA]</scope>
    <source>
        <strain evidence="2 3">SO-1</strain>
    </source>
</reference>
<dbReference type="STRING" id="1244869.H261_07903"/>
<dbReference type="RefSeq" id="WP_008616179.1">
    <property type="nucleotide sequence ID" value="NZ_AONQ01000016.1"/>
</dbReference>
<dbReference type="InterPro" id="IPR014710">
    <property type="entry name" value="RmlC-like_jellyroll"/>
</dbReference>
<dbReference type="OrthoDB" id="7345979at2"/>
<name>M2ZT52_9PROT</name>
<organism evidence="2 3">
    <name type="scientific">Paramagnetospirillum caucaseum</name>
    <dbReference type="NCBI Taxonomy" id="1244869"/>
    <lineage>
        <taxon>Bacteria</taxon>
        <taxon>Pseudomonadati</taxon>
        <taxon>Pseudomonadota</taxon>
        <taxon>Alphaproteobacteria</taxon>
        <taxon>Rhodospirillales</taxon>
        <taxon>Magnetospirillaceae</taxon>
        <taxon>Paramagnetospirillum</taxon>
    </lineage>
</organism>
<dbReference type="SUPFAM" id="SSF51182">
    <property type="entry name" value="RmlC-like cupins"/>
    <property type="match status" value="1"/>
</dbReference>
<dbReference type="PATRIC" id="fig|1244869.3.peg.1597"/>
<accession>M2ZT52</accession>